<dbReference type="EMBL" id="LN890655">
    <property type="protein sequence ID" value="CUS02440.2"/>
    <property type="molecule type" value="Genomic_DNA"/>
</dbReference>
<accession>A0A160T201</accession>
<dbReference type="KEGG" id="pbf:CFX0092_A0562"/>
<keyword evidence="3" id="KW-1185">Reference proteome</keyword>
<feature type="compositionally biased region" description="Polar residues" evidence="1">
    <location>
        <begin position="339"/>
        <end position="349"/>
    </location>
</feature>
<name>A0A160T201_9CHLR</name>
<gene>
    <name evidence="2" type="ORF">CFX0092_A0562</name>
</gene>
<organism evidence="2 3">
    <name type="scientific">Candidatus Promineifilum breve</name>
    <dbReference type="NCBI Taxonomy" id="1806508"/>
    <lineage>
        <taxon>Bacteria</taxon>
        <taxon>Bacillati</taxon>
        <taxon>Chloroflexota</taxon>
        <taxon>Ardenticatenia</taxon>
        <taxon>Candidatus Promineifilales</taxon>
        <taxon>Candidatus Promineifilaceae</taxon>
        <taxon>Candidatus Promineifilum</taxon>
    </lineage>
</organism>
<evidence type="ECO:0000313" key="2">
    <source>
        <dbReference type="EMBL" id="CUS02440.2"/>
    </source>
</evidence>
<protein>
    <recommendedName>
        <fullName evidence="4">N-acetyltransferase domain-containing protein</fullName>
    </recommendedName>
</protein>
<dbReference type="AlphaFoldDB" id="A0A160T201"/>
<evidence type="ECO:0000256" key="1">
    <source>
        <dbReference type="SAM" id="MobiDB-lite"/>
    </source>
</evidence>
<evidence type="ECO:0000313" key="3">
    <source>
        <dbReference type="Proteomes" id="UP000215027"/>
    </source>
</evidence>
<dbReference type="Proteomes" id="UP000215027">
    <property type="component" value="Chromosome I"/>
</dbReference>
<evidence type="ECO:0008006" key="4">
    <source>
        <dbReference type="Google" id="ProtNLM"/>
    </source>
</evidence>
<reference evidence="2" key="1">
    <citation type="submission" date="2016-01" db="EMBL/GenBank/DDBJ databases">
        <authorList>
            <person name="Mcilroy J.S."/>
            <person name="Karst M S."/>
            <person name="Albertsen M."/>
        </authorList>
    </citation>
    <scope>NUCLEOTIDE SEQUENCE</scope>
    <source>
        <strain evidence="2">Cfx-K</strain>
    </source>
</reference>
<feature type="region of interest" description="Disordered" evidence="1">
    <location>
        <begin position="328"/>
        <end position="349"/>
    </location>
</feature>
<sequence length="349" mass="38020">MVRPFDLRDLALIRRLGERGIALHTASALAENFHPLRGAIVSMLVGGEFPTFVWKMDNGDRAGFIQLRIANGATQAHVLYISPRCGEPNGEGATGSAGGAAEAIIRSPDCAVWLALLDEAVAGVGARGIHHVIAEIDEHSPELLVMRRAGFAVYTRQDIWSVRAADYRPPGSAPRQLTRRAPADEWDIQLLYANTVPRLVQLVEPLPAAGEGDGWVLRDGQELAAFVSIRHGAVATWLRFFIHPDAEAEADEIVAAALDVTFAREPQQVFCCVRRYESWLPRALERSGFVVGGSQAVMVRHTVHHVTRALPETAVALEGQRVSASSPLVRNFRRPKHPNGSSDAPSHGR</sequence>
<dbReference type="OrthoDB" id="145611at2"/>
<proteinExistence type="predicted"/>
<dbReference type="RefSeq" id="WP_095042052.1">
    <property type="nucleotide sequence ID" value="NZ_LN890655.1"/>
</dbReference>